<evidence type="ECO:0000313" key="2">
    <source>
        <dbReference type="EMBL" id="UOR04671.1"/>
    </source>
</evidence>
<dbReference type="RefSeq" id="WP_245092447.1">
    <property type="nucleotide sequence ID" value="NZ_CP095053.1"/>
</dbReference>
<feature type="region of interest" description="Disordered" evidence="1">
    <location>
        <begin position="1"/>
        <end position="71"/>
    </location>
</feature>
<protein>
    <submittedName>
        <fullName evidence="2">Uncharacterized protein</fullName>
    </submittedName>
</protein>
<dbReference type="AlphaFoldDB" id="A0A8T9STK2"/>
<gene>
    <name evidence="2" type="ORF">MUN82_17190</name>
</gene>
<dbReference type="KEGG" id="haei:MUN82_17190"/>
<accession>A0A8T9STK2</accession>
<name>A0A8T9STK2_9BACT</name>
<sequence>MAKEGNEISSQSAKHQGSPAGGGQEKGAGNLPVNERDEQTEKRLAEEAQDAPQSNPNRNTNKGDAGKGSYS</sequence>
<keyword evidence="3" id="KW-1185">Reference proteome</keyword>
<evidence type="ECO:0000256" key="1">
    <source>
        <dbReference type="SAM" id="MobiDB-lite"/>
    </source>
</evidence>
<dbReference type="EMBL" id="CP095053">
    <property type="protein sequence ID" value="UOR04671.1"/>
    <property type="molecule type" value="Genomic_DNA"/>
</dbReference>
<dbReference type="Proteomes" id="UP000829925">
    <property type="component" value="Chromosome"/>
</dbReference>
<feature type="compositionally biased region" description="Basic and acidic residues" evidence="1">
    <location>
        <begin position="34"/>
        <end position="46"/>
    </location>
</feature>
<reference evidence="2 3" key="1">
    <citation type="submission" date="2022-04" db="EMBL/GenBank/DDBJ databases">
        <title>Hymenobacter sp. isolated from the air.</title>
        <authorList>
            <person name="Won M."/>
            <person name="Lee C.-M."/>
            <person name="Woen H.-Y."/>
            <person name="Kwon S.-W."/>
        </authorList>
    </citation>
    <scope>NUCLEOTIDE SEQUENCE [LARGE SCALE GENOMIC DNA]</scope>
    <source>
        <strain evidence="3">5413 J-13</strain>
    </source>
</reference>
<feature type="compositionally biased region" description="Polar residues" evidence="1">
    <location>
        <begin position="51"/>
        <end position="62"/>
    </location>
</feature>
<organism evidence="2 3">
    <name type="scientific">Hymenobacter aerilatus</name>
    <dbReference type="NCBI Taxonomy" id="2932251"/>
    <lineage>
        <taxon>Bacteria</taxon>
        <taxon>Pseudomonadati</taxon>
        <taxon>Bacteroidota</taxon>
        <taxon>Cytophagia</taxon>
        <taxon>Cytophagales</taxon>
        <taxon>Hymenobacteraceae</taxon>
        <taxon>Hymenobacter</taxon>
    </lineage>
</organism>
<proteinExistence type="predicted"/>
<evidence type="ECO:0000313" key="3">
    <source>
        <dbReference type="Proteomes" id="UP000829925"/>
    </source>
</evidence>